<dbReference type="InterPro" id="IPR029151">
    <property type="entry name" value="Sensor-like_sf"/>
</dbReference>
<protein>
    <submittedName>
        <fullName evidence="4">Methyl-accepting chemotaxis protein</fullName>
    </submittedName>
</protein>
<sequence length="281" mass="30127">MENLIKNQEEDIIANLIKTLPLIQATLPMDCMFAISDKEKFVYYLPGKEVDAKISIGNFIPHESGFYKCQQTGKKVVQVLSSDIYGTPTKSSSTPIKNKNGDIIGAIALGVSVNTQQILHNASETIASTSEEIGNTIEELANTSVKLSQDLDSLKDIGDAVISEIKKTSEILQFVNQIATSSNLLGLNAAIEAARAGEHGKGFTVVANEIRKMADNSVKSVKDINVILKSIETSVSNMVSTLSGVAEIGEQQASATEEISSSMEELTSSAMKIEKIAETAI</sequence>
<dbReference type="RefSeq" id="WP_318798082.1">
    <property type="nucleotide sequence ID" value="NZ_JARUJP010000010.1"/>
</dbReference>
<dbReference type="PANTHER" id="PTHR32089:SF112">
    <property type="entry name" value="LYSOZYME-LIKE PROTEIN-RELATED"/>
    <property type="match status" value="1"/>
</dbReference>
<keyword evidence="5" id="KW-1185">Reference proteome</keyword>
<evidence type="ECO:0000256" key="2">
    <source>
        <dbReference type="PROSITE-ProRule" id="PRU00284"/>
    </source>
</evidence>
<name>A0ABU4JTS7_9CLOT</name>
<evidence type="ECO:0000256" key="1">
    <source>
        <dbReference type="ARBA" id="ARBA00023224"/>
    </source>
</evidence>
<proteinExistence type="predicted"/>
<feature type="domain" description="Methyl-accepting transducer" evidence="3">
    <location>
        <begin position="119"/>
        <end position="281"/>
    </location>
</feature>
<dbReference type="Pfam" id="PF00015">
    <property type="entry name" value="MCPsignal"/>
    <property type="match status" value="1"/>
</dbReference>
<dbReference type="PANTHER" id="PTHR32089">
    <property type="entry name" value="METHYL-ACCEPTING CHEMOTAXIS PROTEIN MCPB"/>
    <property type="match status" value="1"/>
</dbReference>
<dbReference type="SMART" id="SM00283">
    <property type="entry name" value="MA"/>
    <property type="match status" value="1"/>
</dbReference>
<gene>
    <name evidence="4" type="ORF">P8V03_10140</name>
</gene>
<dbReference type="EMBL" id="JARUJP010000010">
    <property type="protein sequence ID" value="MDW8801511.1"/>
    <property type="molecule type" value="Genomic_DNA"/>
</dbReference>
<organism evidence="4 5">
    <name type="scientific">Clostridium tanneri</name>
    <dbReference type="NCBI Taxonomy" id="3037988"/>
    <lineage>
        <taxon>Bacteria</taxon>
        <taxon>Bacillati</taxon>
        <taxon>Bacillota</taxon>
        <taxon>Clostridia</taxon>
        <taxon>Eubacteriales</taxon>
        <taxon>Clostridiaceae</taxon>
        <taxon>Clostridium</taxon>
    </lineage>
</organism>
<accession>A0ABU4JTS7</accession>
<comment type="caution">
    <text evidence="4">The sequence shown here is derived from an EMBL/GenBank/DDBJ whole genome shotgun (WGS) entry which is preliminary data.</text>
</comment>
<dbReference type="PROSITE" id="PS50111">
    <property type="entry name" value="CHEMOTAXIS_TRANSDUC_2"/>
    <property type="match status" value="1"/>
</dbReference>
<dbReference type="Gene3D" id="1.10.287.950">
    <property type="entry name" value="Methyl-accepting chemotaxis protein"/>
    <property type="match status" value="1"/>
</dbReference>
<dbReference type="SUPFAM" id="SSF58104">
    <property type="entry name" value="Methyl-accepting chemotaxis protein (MCP) signaling domain"/>
    <property type="match status" value="1"/>
</dbReference>
<dbReference type="InterPro" id="IPR004089">
    <property type="entry name" value="MCPsignal_dom"/>
</dbReference>
<dbReference type="SUPFAM" id="SSF103190">
    <property type="entry name" value="Sensory domain-like"/>
    <property type="match status" value="1"/>
</dbReference>
<evidence type="ECO:0000259" key="3">
    <source>
        <dbReference type="PROSITE" id="PS50111"/>
    </source>
</evidence>
<dbReference type="Proteomes" id="UP001281656">
    <property type="component" value="Unassembled WGS sequence"/>
</dbReference>
<evidence type="ECO:0000313" key="5">
    <source>
        <dbReference type="Proteomes" id="UP001281656"/>
    </source>
</evidence>
<evidence type="ECO:0000313" key="4">
    <source>
        <dbReference type="EMBL" id="MDW8801511.1"/>
    </source>
</evidence>
<keyword evidence="1 2" id="KW-0807">Transducer</keyword>
<reference evidence="4 5" key="1">
    <citation type="submission" date="2023-04" db="EMBL/GenBank/DDBJ databases">
        <title>Clostridium tannerae sp. nov., isolated from the fecal material of an alpaca.</title>
        <authorList>
            <person name="Miller S."/>
            <person name="Hendry M."/>
            <person name="King J."/>
            <person name="Sankaranarayanan K."/>
            <person name="Lawson P.A."/>
        </authorList>
    </citation>
    <scope>NUCLEOTIDE SEQUENCE [LARGE SCALE GENOMIC DNA]</scope>
    <source>
        <strain evidence="4 5">A1-XYC3</strain>
    </source>
</reference>